<dbReference type="Gene3D" id="1.20.1440.240">
    <property type="match status" value="1"/>
</dbReference>
<dbReference type="Gene3D" id="3.90.660.10">
    <property type="match status" value="1"/>
</dbReference>
<evidence type="ECO:0000313" key="3">
    <source>
        <dbReference type="EMBL" id="OQE32195.1"/>
    </source>
</evidence>
<dbReference type="InterPro" id="IPR002937">
    <property type="entry name" value="Amino_oxidase"/>
</dbReference>
<dbReference type="SUPFAM" id="SSF51905">
    <property type="entry name" value="FAD/NAD(P)-binding domain"/>
    <property type="match status" value="1"/>
</dbReference>
<feature type="chain" id="PRO_5012031491" description="Amine oxidase domain-containing protein" evidence="1">
    <location>
        <begin position="23"/>
        <end position="701"/>
    </location>
</feature>
<dbReference type="AlphaFoldDB" id="A0A1V6U0U7"/>
<gene>
    <name evidence="3" type="ORF">PENSTE_c001G06288</name>
</gene>
<dbReference type="PANTHER" id="PTHR10742:SF342">
    <property type="entry name" value="AMINE OXIDASE"/>
    <property type="match status" value="1"/>
</dbReference>
<proteinExistence type="predicted"/>
<name>A0A1V6U0U7_9EURO</name>
<accession>A0A1V6U0U7</accession>
<comment type="caution">
    <text evidence="3">The sequence shown here is derived from an EMBL/GenBank/DDBJ whole genome shotgun (WGS) entry which is preliminary data.</text>
</comment>
<dbReference type="Gene3D" id="3.50.50.60">
    <property type="entry name" value="FAD/NAD(P)-binding domain"/>
    <property type="match status" value="1"/>
</dbReference>
<dbReference type="STRING" id="303698.A0A1V6U0U7"/>
<organism evidence="3 4">
    <name type="scientific">Penicillium steckii</name>
    <dbReference type="NCBI Taxonomy" id="303698"/>
    <lineage>
        <taxon>Eukaryota</taxon>
        <taxon>Fungi</taxon>
        <taxon>Dikarya</taxon>
        <taxon>Ascomycota</taxon>
        <taxon>Pezizomycotina</taxon>
        <taxon>Eurotiomycetes</taxon>
        <taxon>Eurotiomycetidae</taxon>
        <taxon>Eurotiales</taxon>
        <taxon>Aspergillaceae</taxon>
        <taxon>Penicillium</taxon>
    </lineage>
</organism>
<sequence length="701" mass="79369">MGCSVFFAAATLLLGQAQAVSGRSLEKLVRVTTSNDVHPGELANVYLKWLDRPPNDLTAAYTSCSHPNDTTPNEIIGQYTVNGQPPQRLAWAVPSNAQSDNCILIFSQDKKHRDERYGKVIGKSKPVHIKRKVQKRSASEMGIPLLEDFDSLGTWFDGVASIKQKTDRKGGVSSGASPKNASIAIVGGGISGLATALMLDSVGVHNWEIIEASDRVGGRFRTKYMADTQEWAEMGPMRLPHSVTYKEDNETLLYTDHQLTFQMAEILNNMNKNDSQWKVDFIPWIQHHPNELIAQGTRRHPDGRIPTRGEIEANSDLNDPPSMTSAEYEDTEKKMDNILKDTETLKSIQKDVWRAHKIAMDEGLDDWSEQAMMRHVFKASENVTDQIWTDSDYDVFWDELHHNSNLGLDGSKDSLGETHWLCIDGGFSRLSDAFLPHIKDRLTLNRQIRKLESVQGPNDTTRTRLSWYPSVSNRTFESKEYDYTIMAVPFTMTRFMDLPTFSSVLGRAISEAGLRFKSACKVALLFSERFWEKGERPIFGGYSKPPSDPVGALYYPVYGLNESRPGLIMHYRGGDWSDRFVSFSDEEHVQTVLDSIVSLHGEQARDLYTGDYERLCWLQDQHTATAWCRPNVEQHKLYIPAYHKTEHNTIFIGEHTAPTHAWVSSSLHSSVRGSVQLLLELGLVDEAKELNKRWMGRWIKL</sequence>
<dbReference type="FunFam" id="1.20.1440.240:FF:000001">
    <property type="entry name" value="L-amino acid oxidase LaoA"/>
    <property type="match status" value="1"/>
</dbReference>
<keyword evidence="4" id="KW-1185">Reference proteome</keyword>
<keyword evidence="1" id="KW-0732">Signal</keyword>
<reference evidence="4" key="1">
    <citation type="journal article" date="2017" name="Nat. Microbiol.">
        <title>Global analysis of biosynthetic gene clusters reveals vast potential of secondary metabolite production in Penicillium species.</title>
        <authorList>
            <person name="Nielsen J.C."/>
            <person name="Grijseels S."/>
            <person name="Prigent S."/>
            <person name="Ji B."/>
            <person name="Dainat J."/>
            <person name="Nielsen K.F."/>
            <person name="Frisvad J.C."/>
            <person name="Workman M."/>
            <person name="Nielsen J."/>
        </authorList>
    </citation>
    <scope>NUCLEOTIDE SEQUENCE [LARGE SCALE GENOMIC DNA]</scope>
    <source>
        <strain evidence="4">IBT 24891</strain>
    </source>
</reference>
<protein>
    <recommendedName>
        <fullName evidence="2">Amine oxidase domain-containing protein</fullName>
    </recommendedName>
</protein>
<feature type="domain" description="Amine oxidase" evidence="2">
    <location>
        <begin position="190"/>
        <end position="676"/>
    </location>
</feature>
<dbReference type="InterPro" id="IPR036188">
    <property type="entry name" value="FAD/NAD-bd_sf"/>
</dbReference>
<dbReference type="Pfam" id="PF01593">
    <property type="entry name" value="Amino_oxidase"/>
    <property type="match status" value="1"/>
</dbReference>
<feature type="signal peptide" evidence="1">
    <location>
        <begin position="1"/>
        <end position="22"/>
    </location>
</feature>
<dbReference type="SUPFAM" id="SSF54373">
    <property type="entry name" value="FAD-linked reductases, C-terminal domain"/>
    <property type="match status" value="1"/>
</dbReference>
<dbReference type="EMBL" id="MLKD01000001">
    <property type="protein sequence ID" value="OQE32195.1"/>
    <property type="molecule type" value="Genomic_DNA"/>
</dbReference>
<dbReference type="GO" id="GO:0009063">
    <property type="term" value="P:amino acid catabolic process"/>
    <property type="evidence" value="ECO:0007669"/>
    <property type="project" value="TreeGrafter"/>
</dbReference>
<dbReference type="InterPro" id="IPR050281">
    <property type="entry name" value="Flavin_monoamine_oxidase"/>
</dbReference>
<evidence type="ECO:0000259" key="2">
    <source>
        <dbReference type="Pfam" id="PF01593"/>
    </source>
</evidence>
<dbReference type="Proteomes" id="UP000191285">
    <property type="component" value="Unassembled WGS sequence"/>
</dbReference>
<dbReference type="PANTHER" id="PTHR10742">
    <property type="entry name" value="FLAVIN MONOAMINE OXIDASE"/>
    <property type="match status" value="1"/>
</dbReference>
<dbReference type="GO" id="GO:0001716">
    <property type="term" value="F:L-amino-acid oxidase activity"/>
    <property type="evidence" value="ECO:0007669"/>
    <property type="project" value="TreeGrafter"/>
</dbReference>
<dbReference type="OrthoDB" id="7777654at2759"/>
<evidence type="ECO:0000313" key="4">
    <source>
        <dbReference type="Proteomes" id="UP000191285"/>
    </source>
</evidence>
<evidence type="ECO:0000256" key="1">
    <source>
        <dbReference type="SAM" id="SignalP"/>
    </source>
</evidence>